<dbReference type="SUPFAM" id="SSF140990">
    <property type="entry name" value="FtsH protease domain-like"/>
    <property type="match status" value="1"/>
</dbReference>
<evidence type="ECO:0000259" key="3">
    <source>
        <dbReference type="SMART" id="SM00382"/>
    </source>
</evidence>
<evidence type="ECO:0000256" key="1">
    <source>
        <dbReference type="RuleBase" id="RU003651"/>
    </source>
</evidence>
<dbReference type="Gene3D" id="1.20.58.760">
    <property type="entry name" value="Peptidase M41"/>
    <property type="match status" value="1"/>
</dbReference>
<dbReference type="GO" id="GO:0006508">
    <property type="term" value="P:proteolysis"/>
    <property type="evidence" value="ECO:0007669"/>
    <property type="project" value="InterPro"/>
</dbReference>
<organism evidence="4 5">
    <name type="scientific">Devosia pacifica</name>
    <dbReference type="NCBI Taxonomy" id="1335967"/>
    <lineage>
        <taxon>Bacteria</taxon>
        <taxon>Pseudomonadati</taxon>
        <taxon>Pseudomonadota</taxon>
        <taxon>Alphaproteobacteria</taxon>
        <taxon>Hyphomicrobiales</taxon>
        <taxon>Devosiaceae</taxon>
        <taxon>Devosia</taxon>
    </lineage>
</organism>
<comment type="similarity">
    <text evidence="1">Belongs to the AAA ATPase family.</text>
</comment>
<feature type="region of interest" description="Disordered" evidence="2">
    <location>
        <begin position="538"/>
        <end position="565"/>
    </location>
</feature>
<dbReference type="GO" id="GO:0004222">
    <property type="term" value="F:metalloendopeptidase activity"/>
    <property type="evidence" value="ECO:0007669"/>
    <property type="project" value="InterPro"/>
</dbReference>
<dbReference type="SUPFAM" id="SSF52540">
    <property type="entry name" value="P-loop containing nucleoside triphosphate hydrolases"/>
    <property type="match status" value="1"/>
</dbReference>
<dbReference type="CDD" id="cd19481">
    <property type="entry name" value="RecA-like_protease"/>
    <property type="match status" value="1"/>
</dbReference>
<name>A0A918SFK4_9HYPH</name>
<dbReference type="Gene3D" id="1.10.8.60">
    <property type="match status" value="1"/>
</dbReference>
<keyword evidence="1" id="KW-0547">Nucleotide-binding</keyword>
<dbReference type="Proteomes" id="UP000646579">
    <property type="component" value="Unassembled WGS sequence"/>
</dbReference>
<evidence type="ECO:0000256" key="2">
    <source>
        <dbReference type="SAM" id="MobiDB-lite"/>
    </source>
</evidence>
<evidence type="ECO:0000313" key="5">
    <source>
        <dbReference type="Proteomes" id="UP000646579"/>
    </source>
</evidence>
<dbReference type="GO" id="GO:0005886">
    <property type="term" value="C:plasma membrane"/>
    <property type="evidence" value="ECO:0007669"/>
    <property type="project" value="TreeGrafter"/>
</dbReference>
<dbReference type="InterPro" id="IPR003959">
    <property type="entry name" value="ATPase_AAA_core"/>
</dbReference>
<dbReference type="InterPro" id="IPR003960">
    <property type="entry name" value="ATPase_AAA_CS"/>
</dbReference>
<feature type="domain" description="AAA+ ATPase" evidence="3">
    <location>
        <begin position="158"/>
        <end position="300"/>
    </location>
</feature>
<dbReference type="PANTHER" id="PTHR23076">
    <property type="entry name" value="METALLOPROTEASE M41 FTSH"/>
    <property type="match status" value="1"/>
</dbReference>
<protein>
    <recommendedName>
        <fullName evidence="3">AAA+ ATPase domain-containing protein</fullName>
    </recommendedName>
</protein>
<dbReference type="PROSITE" id="PS00674">
    <property type="entry name" value="AAA"/>
    <property type="match status" value="1"/>
</dbReference>
<gene>
    <name evidence="4" type="ORF">GCM10007989_38790</name>
</gene>
<proteinExistence type="inferred from homology"/>
<dbReference type="PRINTS" id="PR00830">
    <property type="entry name" value="ENDOLAPTASE"/>
</dbReference>
<reference evidence="4" key="1">
    <citation type="journal article" date="2014" name="Int. J. Syst. Evol. Microbiol.">
        <title>Complete genome sequence of Corynebacterium casei LMG S-19264T (=DSM 44701T), isolated from a smear-ripened cheese.</title>
        <authorList>
            <consortium name="US DOE Joint Genome Institute (JGI-PGF)"/>
            <person name="Walter F."/>
            <person name="Albersmeier A."/>
            <person name="Kalinowski J."/>
            <person name="Ruckert C."/>
        </authorList>
    </citation>
    <scope>NUCLEOTIDE SEQUENCE</scope>
    <source>
        <strain evidence="4">KCTC 32437</strain>
    </source>
</reference>
<dbReference type="GO" id="GO:0004176">
    <property type="term" value="F:ATP-dependent peptidase activity"/>
    <property type="evidence" value="ECO:0007669"/>
    <property type="project" value="InterPro"/>
</dbReference>
<dbReference type="EMBL" id="BMZE01000007">
    <property type="protein sequence ID" value="GHA39314.1"/>
    <property type="molecule type" value="Genomic_DNA"/>
</dbReference>
<comment type="caution">
    <text evidence="4">The sequence shown here is derived from an EMBL/GenBank/DDBJ whole genome shotgun (WGS) entry which is preliminary data.</text>
</comment>
<dbReference type="GO" id="GO:0016887">
    <property type="term" value="F:ATP hydrolysis activity"/>
    <property type="evidence" value="ECO:0007669"/>
    <property type="project" value="InterPro"/>
</dbReference>
<evidence type="ECO:0000313" key="4">
    <source>
        <dbReference type="EMBL" id="GHA39314.1"/>
    </source>
</evidence>
<dbReference type="SMART" id="SM00382">
    <property type="entry name" value="AAA"/>
    <property type="match status" value="1"/>
</dbReference>
<reference evidence="4" key="2">
    <citation type="submission" date="2020-09" db="EMBL/GenBank/DDBJ databases">
        <authorList>
            <person name="Sun Q."/>
            <person name="Kim S."/>
        </authorList>
    </citation>
    <scope>NUCLEOTIDE SEQUENCE</scope>
    <source>
        <strain evidence="4">KCTC 32437</strain>
    </source>
</reference>
<dbReference type="InterPro" id="IPR003593">
    <property type="entry name" value="AAA+_ATPase"/>
</dbReference>
<dbReference type="Pfam" id="PF00004">
    <property type="entry name" value="AAA"/>
    <property type="match status" value="1"/>
</dbReference>
<dbReference type="Pfam" id="PF01434">
    <property type="entry name" value="Peptidase_M41"/>
    <property type="match status" value="1"/>
</dbReference>
<dbReference type="InterPro" id="IPR000642">
    <property type="entry name" value="Peptidase_M41"/>
</dbReference>
<dbReference type="GO" id="GO:0030163">
    <property type="term" value="P:protein catabolic process"/>
    <property type="evidence" value="ECO:0007669"/>
    <property type="project" value="TreeGrafter"/>
</dbReference>
<accession>A0A918SFK4</accession>
<dbReference type="Gene3D" id="3.40.50.300">
    <property type="entry name" value="P-loop containing nucleotide triphosphate hydrolases"/>
    <property type="match status" value="1"/>
</dbReference>
<keyword evidence="1" id="KW-0067">ATP-binding</keyword>
<dbReference type="InterPro" id="IPR037219">
    <property type="entry name" value="Peptidase_M41-like"/>
</dbReference>
<sequence>MVSEVTELKKSGSLRMQAGRDELGLLQNNHSLMFITHDVQLLDEAVLAVADLSITLPPLTPDLLRRAIRRFTGQTARGVTPAMAKLKLEVIIASMRPGASAGDCVANLKRAVERGATIAAPDVPHLDQLPLTGVVERWSGQVLRDLAVVETDELAPHHIPFVILEGPPGTGKTLIANSLAATAGWNFVSSSVGGWFTTGDGALGGVARNLKTFVDQILASEPCIGFLDELDALPDRQTMDPRGRDWWTPIITLFLTEIDRLRNSGRKILLIGATNYYARLDSALVRPGRLQKRVSVLPPSTDSELLSVFRYWLGSDLREANLEKLLNPARGATPASIEGWVKDARAEARNHGRPLELDDILSQILPVDDRPPADIRAIAVHELGHAVVAHRLGHDVDLISIVPNGAVDGVVRSTAPTTVFTHQDIEDLVTISLGGRAADMVLSKGPNAGAEADLARATELLVAAKENQGLGETLVSRRVIRCAVDSEDSISSVENDLKRLLTKAMNIVSQDCQTIAALVDRLIDARIMSGTEMRGHLDRSYRKEKTIRDSWAEDRTSGPGASDPP</sequence>
<dbReference type="AlphaFoldDB" id="A0A918SFK4"/>
<dbReference type="InterPro" id="IPR027417">
    <property type="entry name" value="P-loop_NTPase"/>
</dbReference>
<dbReference type="GO" id="GO:0005524">
    <property type="term" value="F:ATP binding"/>
    <property type="evidence" value="ECO:0007669"/>
    <property type="project" value="UniProtKB-KW"/>
</dbReference>
<dbReference type="PANTHER" id="PTHR23076:SF97">
    <property type="entry name" value="ATP-DEPENDENT ZINC METALLOPROTEASE YME1L1"/>
    <property type="match status" value="1"/>
</dbReference>
<keyword evidence="5" id="KW-1185">Reference proteome</keyword>
<feature type="compositionally biased region" description="Basic and acidic residues" evidence="2">
    <location>
        <begin position="538"/>
        <end position="556"/>
    </location>
</feature>